<dbReference type="InterPro" id="IPR036043">
    <property type="entry name" value="Phosphoglycerate_kinase_sf"/>
</dbReference>
<dbReference type="PIRSF" id="PIRSF000724">
    <property type="entry name" value="Pgk"/>
    <property type="match status" value="1"/>
</dbReference>
<evidence type="ECO:0000256" key="10">
    <source>
        <dbReference type="ARBA" id="ARBA00022777"/>
    </source>
</evidence>
<dbReference type="Pfam" id="PF00162">
    <property type="entry name" value="PGK"/>
    <property type="match status" value="1"/>
</dbReference>
<feature type="binding site" evidence="13">
    <location>
        <position position="154"/>
    </location>
    <ligand>
        <name>substrate</name>
    </ligand>
</feature>
<accession>A0A1F5DPP9</accession>
<dbReference type="PRINTS" id="PR00477">
    <property type="entry name" value="PHGLYCKINASE"/>
</dbReference>
<dbReference type="EMBL" id="MEZN01000001">
    <property type="protein sequence ID" value="OGD57095.1"/>
    <property type="molecule type" value="Genomic_DNA"/>
</dbReference>
<evidence type="ECO:0000256" key="15">
    <source>
        <dbReference type="PIRSR" id="PIRSR000724-2"/>
    </source>
</evidence>
<organism evidence="17 18">
    <name type="scientific">Candidatus Beckwithbacteria bacterium RIFCSPHIGHO2_12_FULL_47_17</name>
    <dbReference type="NCBI Taxonomy" id="1797460"/>
    <lineage>
        <taxon>Bacteria</taxon>
        <taxon>Candidatus Beckwithiibacteriota</taxon>
    </lineage>
</organism>
<keyword evidence="9 13" id="KW-0547">Nucleotide-binding</keyword>
<sequence length="396" mass="43568">MTQKKTVKDLSLKGKKILLRVDYNVSLLDGLHLGDDTRIRQTLPTIDYLLKQGCTLYLVSHLGRPDGQRQKQFSLKPVAEHLAAMLKRKVLFFGEDLLKDEGIKRLQAVRKGAVVLLENIRFYPGEERNDEQFSRTLAGLAEVFVNDAFGVDHRVHASTVGVTAYLPAVAGFLLEKEVEMIGKAMEKPRRPLVAIVGGAKAETKITLIDRLLEKADTLIIGGGVANTFLKAWGYEVGQSLVNYEMVELAKRLFWKAARSKTRMLLPTDVVLGLLAKNRYVGIADSAHIPANMQALDIGPQSQAEFGVEISRAKTIIWNGPMGVYENPKFVTGTDFIYHAIAENRASLSVVGGGDTLAALKEKDFLKTIDHVSTGGGAMLEFIERGSLPGIDALLDR</sequence>
<dbReference type="GO" id="GO:0043531">
    <property type="term" value="F:ADP binding"/>
    <property type="evidence" value="ECO:0007669"/>
    <property type="project" value="TreeGrafter"/>
</dbReference>
<feature type="binding site" evidence="13 15">
    <location>
        <position position="325"/>
    </location>
    <ligand>
        <name>ATP</name>
        <dbReference type="ChEBI" id="CHEBI:30616"/>
    </ligand>
</feature>
<comment type="subunit">
    <text evidence="4 13">Monomer.</text>
</comment>
<evidence type="ECO:0000256" key="5">
    <source>
        <dbReference type="ARBA" id="ARBA00013061"/>
    </source>
</evidence>
<reference evidence="17 18" key="1">
    <citation type="journal article" date="2016" name="Nat. Commun.">
        <title>Thousands of microbial genomes shed light on interconnected biogeochemical processes in an aquifer system.</title>
        <authorList>
            <person name="Anantharaman K."/>
            <person name="Brown C.T."/>
            <person name="Hug L.A."/>
            <person name="Sharon I."/>
            <person name="Castelle C.J."/>
            <person name="Probst A.J."/>
            <person name="Thomas B.C."/>
            <person name="Singh A."/>
            <person name="Wilkins M.J."/>
            <person name="Karaoz U."/>
            <person name="Brodie E.L."/>
            <person name="Williams K.H."/>
            <person name="Hubbard S.S."/>
            <person name="Banfield J.F."/>
        </authorList>
    </citation>
    <scope>NUCLEOTIDE SEQUENCE [LARGE SCALE GENOMIC DNA]</scope>
</reference>
<proteinExistence type="inferred from homology"/>
<evidence type="ECO:0000256" key="9">
    <source>
        <dbReference type="ARBA" id="ARBA00022741"/>
    </source>
</evidence>
<dbReference type="STRING" id="1797460.A3E73_00985"/>
<feature type="binding site" evidence="13">
    <location>
        <position position="38"/>
    </location>
    <ligand>
        <name>substrate</name>
    </ligand>
</feature>
<evidence type="ECO:0000256" key="12">
    <source>
        <dbReference type="ARBA" id="ARBA00023152"/>
    </source>
</evidence>
<comment type="caution">
    <text evidence="13">Lacks conserved residue(s) required for the propagation of feature annotation.</text>
</comment>
<dbReference type="GO" id="GO:0005524">
    <property type="term" value="F:ATP binding"/>
    <property type="evidence" value="ECO:0007669"/>
    <property type="project" value="UniProtKB-KW"/>
</dbReference>
<protein>
    <recommendedName>
        <fullName evidence="6 13">Phosphoglycerate kinase</fullName>
        <ecNumber evidence="5 13">2.7.2.3</ecNumber>
    </recommendedName>
</protein>
<comment type="subcellular location">
    <subcellularLocation>
        <location evidence="13">Cytoplasm</location>
    </subcellularLocation>
</comment>
<dbReference type="Proteomes" id="UP000176791">
    <property type="component" value="Unassembled WGS sequence"/>
</dbReference>
<evidence type="ECO:0000256" key="13">
    <source>
        <dbReference type="HAMAP-Rule" id="MF_00145"/>
    </source>
</evidence>
<evidence type="ECO:0000256" key="4">
    <source>
        <dbReference type="ARBA" id="ARBA00011245"/>
    </source>
</evidence>
<dbReference type="PANTHER" id="PTHR11406:SF23">
    <property type="entry name" value="PHOSPHOGLYCERATE KINASE 1, CHLOROPLASTIC-RELATED"/>
    <property type="match status" value="1"/>
</dbReference>
<evidence type="ECO:0000256" key="1">
    <source>
        <dbReference type="ARBA" id="ARBA00000642"/>
    </source>
</evidence>
<evidence type="ECO:0000256" key="7">
    <source>
        <dbReference type="ARBA" id="ARBA00022490"/>
    </source>
</evidence>
<dbReference type="AlphaFoldDB" id="A0A1F5DPP9"/>
<feature type="binding site" evidence="13 14">
    <location>
        <begin position="22"/>
        <end position="24"/>
    </location>
    <ligand>
        <name>substrate</name>
    </ligand>
</feature>
<dbReference type="FunFam" id="3.40.50.1260:FF:000031">
    <property type="entry name" value="Phosphoglycerate kinase 1"/>
    <property type="match status" value="1"/>
</dbReference>
<evidence type="ECO:0000256" key="8">
    <source>
        <dbReference type="ARBA" id="ARBA00022679"/>
    </source>
</evidence>
<dbReference type="SUPFAM" id="SSF53748">
    <property type="entry name" value="Phosphoglycerate kinase"/>
    <property type="match status" value="1"/>
</dbReference>
<dbReference type="FunFam" id="3.40.50.1260:FF:000006">
    <property type="entry name" value="Phosphoglycerate kinase"/>
    <property type="match status" value="1"/>
</dbReference>
<keyword evidence="10 13" id="KW-0418">Kinase</keyword>
<evidence type="ECO:0000313" key="18">
    <source>
        <dbReference type="Proteomes" id="UP000176791"/>
    </source>
</evidence>
<feature type="binding site" evidence="13 15">
    <location>
        <position position="204"/>
    </location>
    <ligand>
        <name>ATP</name>
        <dbReference type="ChEBI" id="CHEBI:30616"/>
    </ligand>
</feature>
<dbReference type="HAMAP" id="MF_00145">
    <property type="entry name" value="Phosphoglyc_kinase"/>
    <property type="match status" value="1"/>
</dbReference>
<evidence type="ECO:0000256" key="11">
    <source>
        <dbReference type="ARBA" id="ARBA00022840"/>
    </source>
</evidence>
<feature type="binding site" evidence="14">
    <location>
        <position position="38"/>
    </location>
    <ligand>
        <name>(2R)-3-phosphoglycerate</name>
        <dbReference type="ChEBI" id="CHEBI:58272"/>
    </ligand>
</feature>
<dbReference type="GO" id="GO:0004618">
    <property type="term" value="F:phosphoglycerate kinase activity"/>
    <property type="evidence" value="ECO:0007669"/>
    <property type="project" value="UniProtKB-UniRule"/>
</dbReference>
<feature type="binding site" evidence="13">
    <location>
        <position position="121"/>
    </location>
    <ligand>
        <name>substrate</name>
    </ligand>
</feature>
<feature type="binding site" evidence="14">
    <location>
        <position position="121"/>
    </location>
    <ligand>
        <name>(2R)-3-phosphoglycerate</name>
        <dbReference type="ChEBI" id="CHEBI:58272"/>
    </ligand>
</feature>
<dbReference type="PANTHER" id="PTHR11406">
    <property type="entry name" value="PHOSPHOGLYCERATE KINASE"/>
    <property type="match status" value="1"/>
</dbReference>
<evidence type="ECO:0000313" key="17">
    <source>
        <dbReference type="EMBL" id="OGD57095.1"/>
    </source>
</evidence>
<dbReference type="GO" id="GO:0006094">
    <property type="term" value="P:gluconeogenesis"/>
    <property type="evidence" value="ECO:0007669"/>
    <property type="project" value="TreeGrafter"/>
</dbReference>
<comment type="similarity">
    <text evidence="3 13 16">Belongs to the phosphoglycerate kinase family.</text>
</comment>
<feature type="binding site" evidence="13 15">
    <location>
        <begin position="352"/>
        <end position="355"/>
    </location>
    <ligand>
        <name>ATP</name>
        <dbReference type="ChEBI" id="CHEBI:30616"/>
    </ligand>
</feature>
<dbReference type="UniPathway" id="UPA00109">
    <property type="reaction ID" value="UER00185"/>
</dbReference>
<comment type="catalytic activity">
    <reaction evidence="1 13 16">
        <text>(2R)-3-phosphoglycerate + ATP = (2R)-3-phospho-glyceroyl phosphate + ADP</text>
        <dbReference type="Rhea" id="RHEA:14801"/>
        <dbReference type="ChEBI" id="CHEBI:30616"/>
        <dbReference type="ChEBI" id="CHEBI:57604"/>
        <dbReference type="ChEBI" id="CHEBI:58272"/>
        <dbReference type="ChEBI" id="CHEBI:456216"/>
        <dbReference type="EC" id="2.7.2.3"/>
    </reaction>
</comment>
<dbReference type="GO" id="GO:0005829">
    <property type="term" value="C:cytosol"/>
    <property type="evidence" value="ECO:0007669"/>
    <property type="project" value="TreeGrafter"/>
</dbReference>
<evidence type="ECO:0000256" key="14">
    <source>
        <dbReference type="PIRSR" id="PIRSR000724-1"/>
    </source>
</evidence>
<keyword evidence="8 13" id="KW-0808">Transferase</keyword>
<keyword evidence="11 13" id="KW-0067">ATP-binding</keyword>
<name>A0A1F5DPP9_9BACT</name>
<dbReference type="InterPro" id="IPR001576">
    <property type="entry name" value="Phosphoglycerate_kinase"/>
</dbReference>
<keyword evidence="12 13" id="KW-0324">Glycolysis</keyword>
<keyword evidence="7 13" id="KW-0963">Cytoplasm</keyword>
<dbReference type="Gene3D" id="3.40.50.1260">
    <property type="entry name" value="Phosphoglycerate kinase, N-terminal domain"/>
    <property type="match status" value="2"/>
</dbReference>
<evidence type="ECO:0000256" key="3">
    <source>
        <dbReference type="ARBA" id="ARBA00008982"/>
    </source>
</evidence>
<dbReference type="EC" id="2.7.2.3" evidence="5 13"/>
<dbReference type="GO" id="GO:0006096">
    <property type="term" value="P:glycolytic process"/>
    <property type="evidence" value="ECO:0007669"/>
    <property type="project" value="UniProtKB-UniRule"/>
</dbReference>
<evidence type="ECO:0000256" key="6">
    <source>
        <dbReference type="ARBA" id="ARBA00016471"/>
    </source>
</evidence>
<dbReference type="InterPro" id="IPR015824">
    <property type="entry name" value="Phosphoglycerate_kinase_N"/>
</dbReference>
<feature type="binding site" evidence="14">
    <location>
        <position position="154"/>
    </location>
    <ligand>
        <name>(2R)-3-phosphoglycerate</name>
        <dbReference type="ChEBI" id="CHEBI:58272"/>
    </ligand>
</feature>
<gene>
    <name evidence="13" type="primary">pgk</name>
    <name evidence="17" type="ORF">A3E73_00985</name>
</gene>
<feature type="binding site" evidence="13 14">
    <location>
        <begin position="61"/>
        <end position="64"/>
    </location>
    <ligand>
        <name>substrate</name>
    </ligand>
</feature>
<evidence type="ECO:0000256" key="2">
    <source>
        <dbReference type="ARBA" id="ARBA00004838"/>
    </source>
</evidence>
<comment type="pathway">
    <text evidence="2 13">Carbohydrate degradation; glycolysis; pyruvate from D-glyceraldehyde 3-phosphate: step 2/5.</text>
</comment>
<comment type="caution">
    <text evidence="17">The sequence shown here is derived from an EMBL/GenBank/DDBJ whole genome shotgun (WGS) entry which is preliminary data.</text>
</comment>
<evidence type="ECO:0000256" key="16">
    <source>
        <dbReference type="RuleBase" id="RU000532"/>
    </source>
</evidence>